<feature type="compositionally biased region" description="Acidic residues" evidence="1">
    <location>
        <begin position="1243"/>
        <end position="1252"/>
    </location>
</feature>
<feature type="compositionally biased region" description="Low complexity" evidence="1">
    <location>
        <begin position="59"/>
        <end position="78"/>
    </location>
</feature>
<feature type="compositionally biased region" description="Polar residues" evidence="1">
    <location>
        <begin position="1143"/>
        <end position="1170"/>
    </location>
</feature>
<dbReference type="Proteomes" id="UP000245946">
    <property type="component" value="Unassembled WGS sequence"/>
</dbReference>
<accession>A0A316ZEF3</accession>
<dbReference type="SUPFAM" id="SSF54928">
    <property type="entry name" value="RNA-binding domain, RBD"/>
    <property type="match status" value="1"/>
</dbReference>
<dbReference type="Gene3D" id="3.10.590.10">
    <property type="entry name" value="ph1033 like domains"/>
    <property type="match status" value="2"/>
</dbReference>
<gene>
    <name evidence="3" type="ORF">FA09DRAFT_229704</name>
</gene>
<feature type="compositionally biased region" description="Low complexity" evidence="1">
    <location>
        <begin position="252"/>
        <end position="262"/>
    </location>
</feature>
<dbReference type="InterPro" id="IPR000504">
    <property type="entry name" value="RRM_dom"/>
</dbReference>
<dbReference type="GO" id="GO:0005654">
    <property type="term" value="C:nucleoplasm"/>
    <property type="evidence" value="ECO:0007669"/>
    <property type="project" value="TreeGrafter"/>
</dbReference>
<feature type="region of interest" description="Disordered" evidence="1">
    <location>
        <begin position="607"/>
        <end position="735"/>
    </location>
</feature>
<evidence type="ECO:0000313" key="4">
    <source>
        <dbReference type="Proteomes" id="UP000245946"/>
    </source>
</evidence>
<feature type="compositionally biased region" description="Polar residues" evidence="1">
    <location>
        <begin position="235"/>
        <end position="251"/>
    </location>
</feature>
<feature type="compositionally biased region" description="Low complexity" evidence="1">
    <location>
        <begin position="887"/>
        <end position="898"/>
    </location>
</feature>
<feature type="compositionally biased region" description="Polar residues" evidence="1">
    <location>
        <begin position="189"/>
        <end position="201"/>
    </location>
</feature>
<feature type="domain" description="YTH" evidence="2">
    <location>
        <begin position="1073"/>
        <end position="1223"/>
    </location>
</feature>
<feature type="compositionally biased region" description="Polar residues" evidence="1">
    <location>
        <begin position="819"/>
        <end position="850"/>
    </location>
</feature>
<dbReference type="InterPro" id="IPR012677">
    <property type="entry name" value="Nucleotide-bd_a/b_plait_sf"/>
</dbReference>
<dbReference type="PROSITE" id="PS50882">
    <property type="entry name" value="YTH"/>
    <property type="match status" value="2"/>
</dbReference>
<dbReference type="InterPro" id="IPR045168">
    <property type="entry name" value="YTH_prot"/>
</dbReference>
<dbReference type="CDD" id="cd21134">
    <property type="entry name" value="YTH"/>
    <property type="match status" value="2"/>
</dbReference>
<organism evidence="3 4">
    <name type="scientific">Tilletiopsis washingtonensis</name>
    <dbReference type="NCBI Taxonomy" id="58919"/>
    <lineage>
        <taxon>Eukaryota</taxon>
        <taxon>Fungi</taxon>
        <taxon>Dikarya</taxon>
        <taxon>Basidiomycota</taxon>
        <taxon>Ustilaginomycotina</taxon>
        <taxon>Exobasidiomycetes</taxon>
        <taxon>Entylomatales</taxon>
        <taxon>Entylomatales incertae sedis</taxon>
        <taxon>Tilletiopsis</taxon>
    </lineage>
</organism>
<feature type="compositionally biased region" description="Polar residues" evidence="1">
    <location>
        <begin position="448"/>
        <end position="458"/>
    </location>
</feature>
<dbReference type="InterPro" id="IPR035979">
    <property type="entry name" value="RBD_domain_sf"/>
</dbReference>
<dbReference type="AlphaFoldDB" id="A0A316ZEF3"/>
<dbReference type="STRING" id="58919.A0A316ZEF3"/>
<reference evidence="3 4" key="1">
    <citation type="journal article" date="2018" name="Mol. Biol. Evol.">
        <title>Broad Genomic Sampling Reveals a Smut Pathogenic Ancestry of the Fungal Clade Ustilaginomycotina.</title>
        <authorList>
            <person name="Kijpornyongpan T."/>
            <person name="Mondo S.J."/>
            <person name="Barry K."/>
            <person name="Sandor L."/>
            <person name="Lee J."/>
            <person name="Lipzen A."/>
            <person name="Pangilinan J."/>
            <person name="LaButti K."/>
            <person name="Hainaut M."/>
            <person name="Henrissat B."/>
            <person name="Grigoriev I.V."/>
            <person name="Spatafora J.W."/>
            <person name="Aime M.C."/>
        </authorList>
    </citation>
    <scope>NUCLEOTIDE SEQUENCE [LARGE SCALE GENOMIC DNA]</scope>
    <source>
        <strain evidence="3 4">MCA 4186</strain>
    </source>
</reference>
<evidence type="ECO:0000256" key="1">
    <source>
        <dbReference type="SAM" id="MobiDB-lite"/>
    </source>
</evidence>
<feature type="compositionally biased region" description="Low complexity" evidence="1">
    <location>
        <begin position="407"/>
        <end position="431"/>
    </location>
</feature>
<dbReference type="InterPro" id="IPR007275">
    <property type="entry name" value="YTH_domain"/>
</dbReference>
<dbReference type="PANTHER" id="PTHR12357:SF3">
    <property type="entry name" value="YTH DOMAIN-CONTAINING PROTEIN 1"/>
    <property type="match status" value="1"/>
</dbReference>
<feature type="region of interest" description="Disordered" evidence="1">
    <location>
        <begin position="1123"/>
        <end position="1173"/>
    </location>
</feature>
<dbReference type="SMART" id="SM00360">
    <property type="entry name" value="RRM"/>
    <property type="match status" value="1"/>
</dbReference>
<feature type="compositionally biased region" description="Basic and acidic residues" evidence="1">
    <location>
        <begin position="1049"/>
        <end position="1059"/>
    </location>
</feature>
<dbReference type="Pfam" id="PF04146">
    <property type="entry name" value="YTH"/>
    <property type="match status" value="2"/>
</dbReference>
<feature type="region of interest" description="Disordered" evidence="1">
    <location>
        <begin position="342"/>
        <end position="486"/>
    </location>
</feature>
<feature type="compositionally biased region" description="Low complexity" evidence="1">
    <location>
        <begin position="692"/>
        <end position="722"/>
    </location>
</feature>
<dbReference type="EMBL" id="KZ819288">
    <property type="protein sequence ID" value="PWN99398.1"/>
    <property type="molecule type" value="Genomic_DNA"/>
</dbReference>
<dbReference type="GO" id="GO:1990247">
    <property type="term" value="F:N6-methyladenosine-containing RNA reader activity"/>
    <property type="evidence" value="ECO:0007669"/>
    <property type="project" value="TreeGrafter"/>
</dbReference>
<feature type="compositionally biased region" description="Pro residues" evidence="1">
    <location>
        <begin position="432"/>
        <end position="443"/>
    </location>
</feature>
<dbReference type="Gene3D" id="3.30.70.330">
    <property type="match status" value="1"/>
</dbReference>
<feature type="region of interest" description="Disordered" evidence="1">
    <location>
        <begin position="819"/>
        <end position="1069"/>
    </location>
</feature>
<name>A0A316ZEF3_9BASI</name>
<dbReference type="GO" id="GO:0000381">
    <property type="term" value="P:regulation of alternative mRNA splicing, via spliceosome"/>
    <property type="evidence" value="ECO:0007669"/>
    <property type="project" value="TreeGrafter"/>
</dbReference>
<dbReference type="RefSeq" id="XP_025599677.1">
    <property type="nucleotide sequence ID" value="XM_025739585.1"/>
</dbReference>
<feature type="compositionally biased region" description="Low complexity" evidence="1">
    <location>
        <begin position="1003"/>
        <end position="1014"/>
    </location>
</feature>
<proteinExistence type="predicted"/>
<dbReference type="GeneID" id="37267131"/>
<feature type="region of interest" description="Disordered" evidence="1">
    <location>
        <begin position="1225"/>
        <end position="1268"/>
    </location>
</feature>
<evidence type="ECO:0000259" key="2">
    <source>
        <dbReference type="PROSITE" id="PS50882"/>
    </source>
</evidence>
<dbReference type="GO" id="GO:0003729">
    <property type="term" value="F:mRNA binding"/>
    <property type="evidence" value="ECO:0007669"/>
    <property type="project" value="TreeGrafter"/>
</dbReference>
<dbReference type="OrthoDB" id="6103986at2759"/>
<feature type="compositionally biased region" description="Low complexity" evidence="1">
    <location>
        <begin position="668"/>
        <end position="678"/>
    </location>
</feature>
<dbReference type="GO" id="GO:0000398">
    <property type="term" value="P:mRNA splicing, via spliceosome"/>
    <property type="evidence" value="ECO:0007669"/>
    <property type="project" value="TreeGrafter"/>
</dbReference>
<feature type="compositionally biased region" description="Low complexity" evidence="1">
    <location>
        <begin position="851"/>
        <end position="868"/>
    </location>
</feature>
<feature type="compositionally biased region" description="Low complexity" evidence="1">
    <location>
        <begin position="111"/>
        <end position="137"/>
    </location>
</feature>
<feature type="region of interest" description="Disordered" evidence="1">
    <location>
        <begin position="518"/>
        <end position="552"/>
    </location>
</feature>
<feature type="compositionally biased region" description="Low complexity" evidence="1">
    <location>
        <begin position="1123"/>
        <end position="1133"/>
    </location>
</feature>
<feature type="region of interest" description="Disordered" evidence="1">
    <location>
        <begin position="1"/>
        <end position="262"/>
    </location>
</feature>
<sequence length="1268" mass="134533">MADSRAPEPGTPSPGDSRSGGGGQSAARGPPPNGYAPVEQHAAYPSGPATYGWGSDRGPPAQTQRAWQQQQQHQAPSSQPAPPGANPPHTYAGQPYHLVEVRSVPYSAPGVPLAAPSVPYYAPYPDSSVPTTSARGQQRMDQERMMMQQQQQQQPQPHPQSQQYPPQQLPREQQQQQAQPRMTHQQQPHPNQIYRSQSQHSHPGAPPSRQASYDAAGAYPVTYFPYGSPGVAVETQPSTPRSSQGSISNVHSPASSMGGSSAPTEWSGYYPAYSAAPHGYAPYFPPSSPAPTYAIVAPPHMQQQPYAQHGQAPQAYAAAGAPATHAWAPAYYVAQPGPPPPAGALMQAAPSGQQMPARGGFSGPGRGAPAPRGHQQYGPHMPTARPAPAIPGGVSGMAQRPRPDLGRSQPSASRSRTASSGGNSATGAPAPLNNPLPPRPPAAPQGEGSATTQQTVPSGSVAAVPGSPHSSQSHPRGVYRPLYHPQQGPRSEHVLWVGNVPSDATVEELWNVFAQLPPDDAEPEHAKAGAAAEEGPDDAGGDTGSVSARTDDESDHGVLSIFVISRSNCAFVNYASPRHLERAVKFFHDKPVRPEDTRCPKMVCRVRKKEDESQAGVQGQRGRGIHVALVKEHERKRREAARAQKADSGGSSGSAGHATRQPSDARSKGSVSSQSPRRSGSDETARASPSTPSVEPAAPKPVASPASMLSLSLSPTATTGSSGDRPPLAHDSSGSISIASTSSSLLRHPVFRERFFILKSLRAEDLDRSVQTGLWATQPHNEAVLDQAYRNSETVFLVFSANQSGCFYGYARMTSLIRTQTTPSSSTQAKRDSNGSNGSNGTPKSPKSIVQSPSPAQSPSSPAGYSSQKRPSVTVTKPSTIDEGDESSSTSTRSTSRSLTPEQALEHLAKHGATTSYMLSPAERDRDPMASPQPMTPLDEDRQFPSATTSPDDREVFAATWPPSERQCQEADQEQQHRNTLSPRLLRAATAAEMGAPPGTPTRSNSSLSSRSSLAPIVSGASEISDQELASARPPSPSSSPRRPSVAHADADGIKRLDMAHPVGTPTGVVMSASLGPNDSVSVSHAQRADQISLRAVIHNLRLEERESQRKAAELEAHLNGLSVVSGDGSSGVYEPSRKPSSEPRTQGSGETDNTTASVDTPRAASSDSWGQPFRIEWLETRPLPFQNVRRLRNPWRDNRQVKVSRDGTELEPSVGRQLLEEWSKIGTDEANAAARAPRQNSDDTDDGEEDAPPPRRRGSRQSGGARS</sequence>
<protein>
    <recommendedName>
        <fullName evidence="2">YTH domain-containing protein</fullName>
    </recommendedName>
</protein>
<evidence type="ECO:0000313" key="3">
    <source>
        <dbReference type="EMBL" id="PWN99398.1"/>
    </source>
</evidence>
<keyword evidence="4" id="KW-1185">Reference proteome</keyword>
<feature type="domain" description="YTH" evidence="2">
    <location>
        <begin position="753"/>
        <end position="893"/>
    </location>
</feature>
<dbReference type="PANTHER" id="PTHR12357">
    <property type="entry name" value="YTH YT521-B HOMOLOGY DOMAIN-CONTAINING"/>
    <property type="match status" value="1"/>
</dbReference>
<feature type="compositionally biased region" description="Polar residues" evidence="1">
    <location>
        <begin position="869"/>
        <end position="879"/>
    </location>
</feature>
<feature type="compositionally biased region" description="Low complexity" evidence="1">
    <location>
        <begin position="145"/>
        <end position="188"/>
    </location>
</feature>